<name>A0A2Z6ESN5_9BURK</name>
<organism evidence="1 2">
    <name type="scientific">Mycoavidus cysteinexigens</name>
    <dbReference type="NCBI Taxonomy" id="1553431"/>
    <lineage>
        <taxon>Bacteria</taxon>
        <taxon>Pseudomonadati</taxon>
        <taxon>Pseudomonadota</taxon>
        <taxon>Betaproteobacteria</taxon>
        <taxon>Burkholderiales</taxon>
        <taxon>Burkholderiaceae</taxon>
        <taxon>Mycoavidus</taxon>
    </lineage>
</organism>
<protein>
    <submittedName>
        <fullName evidence="1">Filamentation induced by cAMP protein Fic</fullName>
    </submittedName>
</protein>
<dbReference type="Gene3D" id="1.10.3290.10">
    <property type="entry name" value="Fido-like domain"/>
    <property type="match status" value="1"/>
</dbReference>
<dbReference type="PANTHER" id="PTHR13504:SF38">
    <property type="entry name" value="FIDO DOMAIN-CONTAINING PROTEIN"/>
    <property type="match status" value="1"/>
</dbReference>
<dbReference type="AlphaFoldDB" id="A0A2Z6ESN5"/>
<dbReference type="InterPro" id="IPR040198">
    <property type="entry name" value="Fido_containing"/>
</dbReference>
<dbReference type="SUPFAM" id="SSF140931">
    <property type="entry name" value="Fic-like"/>
    <property type="match status" value="1"/>
</dbReference>
<dbReference type="InterPro" id="IPR036597">
    <property type="entry name" value="Fido-like_dom_sf"/>
</dbReference>
<dbReference type="RefSeq" id="WP_045363442.1">
    <property type="nucleotide sequence ID" value="NZ_AP018150.1"/>
</dbReference>
<dbReference type="Pfam" id="PF02661">
    <property type="entry name" value="Fic"/>
    <property type="match status" value="1"/>
</dbReference>
<dbReference type="PROSITE" id="PS51459">
    <property type="entry name" value="FIDO"/>
    <property type="match status" value="1"/>
</dbReference>
<proteinExistence type="predicted"/>
<sequence>MNHYDKSTQQPAGYTWLVETYRLETRPHWCQSFIKRNIKSRETAQYTSHIQQNFRKDYAPQNTILGHLEFALRYEGINLEILSRLFTQDGKAQLEAALQNSPKSRILRRLGFLYEGLIGVQLSVPDIDKKSTYIKLADDKFYVTHSQSTRSERFRIENNLISTFKFCPVVRRTPTIQAFLEQDLAGAINRALVRYNPHRLERAAAWLYLKETQYSFDIEREKPSGNKTERFMQALREASDPQPVTQERLCLLQNIVVDARFREVGYRNHQNYVGRELNNELHRVDFLPPRPEDIHSLMQDWIDWSNHLAEEDRVSAPIAAALAAFAFVFLHPFMDGNGRIHRFLVHEVLTRRGFTPRGFILPVSAVMKARLDEYIHALEAFSKPLKRLTEYYPITPNIPAQGNDALLYRYFDATPQVEFLLLCLKQVIEKDLAQELQFLLNRDALYEQLNEEFDWPGTALDKFIIFVHQNGGKLSKVKRDKYFSYLTDAEISSFEITYKEVFKTAHANA</sequence>
<reference evidence="1 2" key="1">
    <citation type="journal article" date="2018" name="Microbes Environ.">
        <title>Comparative Genomic Insights into Endofungal Lifestyles of Two Bacterial Endosymbionts, Mycoavidus cysteinexigens and Burkholderia rhizoxinica.</title>
        <authorList>
            <person name="Sharmin D."/>
            <person name="Guo Y."/>
            <person name="Nishizawa T."/>
            <person name="Ohshima S."/>
            <person name="Sato Y."/>
            <person name="Takashima Y."/>
            <person name="Narisawa K."/>
            <person name="Ohta H."/>
        </authorList>
    </citation>
    <scope>NUCLEOTIDE SEQUENCE [LARGE SCALE GENOMIC DNA]</scope>
    <source>
        <strain evidence="1 2">B1-EB</strain>
    </source>
</reference>
<dbReference type="KEGG" id="mcys:MCB1EB_0266"/>
<dbReference type="EMBL" id="AP018150">
    <property type="protein sequence ID" value="BBE08427.1"/>
    <property type="molecule type" value="Genomic_DNA"/>
</dbReference>
<dbReference type="InterPro" id="IPR003812">
    <property type="entry name" value="Fido"/>
</dbReference>
<evidence type="ECO:0000313" key="2">
    <source>
        <dbReference type="Proteomes" id="UP000282597"/>
    </source>
</evidence>
<dbReference type="Proteomes" id="UP000282597">
    <property type="component" value="Chromosome"/>
</dbReference>
<dbReference type="PANTHER" id="PTHR13504">
    <property type="entry name" value="FIDO DOMAIN-CONTAINING PROTEIN DDB_G0283145"/>
    <property type="match status" value="1"/>
</dbReference>
<keyword evidence="2" id="KW-1185">Reference proteome</keyword>
<accession>A0A2Z6ESN5</accession>
<gene>
    <name evidence="1" type="ORF">MCB1EB_0266</name>
</gene>
<evidence type="ECO:0000313" key="1">
    <source>
        <dbReference type="EMBL" id="BBE08427.1"/>
    </source>
</evidence>